<name>A0ABQ6PRS2_9BACT</name>
<dbReference type="PANTHER" id="PTHR20992:SF9">
    <property type="entry name" value="AT15442P-RELATED"/>
    <property type="match status" value="1"/>
</dbReference>
<dbReference type="EMBL" id="BTPD01000006">
    <property type="protein sequence ID" value="GMQ29452.1"/>
    <property type="molecule type" value="Genomic_DNA"/>
</dbReference>
<feature type="transmembrane region" description="Helical" evidence="1">
    <location>
        <begin position="200"/>
        <end position="218"/>
    </location>
</feature>
<dbReference type="Pfam" id="PF04087">
    <property type="entry name" value="DUF389"/>
    <property type="match status" value="1"/>
</dbReference>
<gene>
    <name evidence="2" type="ORF">Aconfl_20950</name>
</gene>
<dbReference type="NCBIfam" id="TIGR00341">
    <property type="entry name" value="TIGR00341 family protein"/>
    <property type="match status" value="1"/>
</dbReference>
<evidence type="ECO:0000313" key="2">
    <source>
        <dbReference type="EMBL" id="GMQ29452.1"/>
    </source>
</evidence>
<comment type="caution">
    <text evidence="2">The sequence shown here is derived from an EMBL/GenBank/DDBJ whole genome shotgun (WGS) entry which is preliminary data.</text>
</comment>
<evidence type="ECO:0000256" key="1">
    <source>
        <dbReference type="SAM" id="Phobius"/>
    </source>
</evidence>
<dbReference type="Proteomes" id="UP001338309">
    <property type="component" value="Unassembled WGS sequence"/>
</dbReference>
<feature type="transmembrane region" description="Helical" evidence="1">
    <location>
        <begin position="135"/>
        <end position="157"/>
    </location>
</feature>
<dbReference type="InterPro" id="IPR005240">
    <property type="entry name" value="DUF389"/>
</dbReference>
<keyword evidence="1" id="KW-0472">Membrane</keyword>
<reference evidence="2 3" key="1">
    <citation type="submission" date="2023-08" db="EMBL/GenBank/DDBJ databases">
        <title>Draft genome sequence of Algoriphagus confluentis.</title>
        <authorList>
            <person name="Takatani N."/>
            <person name="Hosokawa M."/>
            <person name="Sawabe T."/>
        </authorList>
    </citation>
    <scope>NUCLEOTIDE SEQUENCE [LARGE SCALE GENOMIC DNA]</scope>
    <source>
        <strain evidence="2 3">NBRC 111222</strain>
    </source>
</reference>
<feature type="transmembrane region" description="Helical" evidence="1">
    <location>
        <begin position="224"/>
        <end position="247"/>
    </location>
</feature>
<feature type="transmembrane region" description="Helical" evidence="1">
    <location>
        <begin position="268"/>
        <end position="289"/>
    </location>
</feature>
<dbReference type="PANTHER" id="PTHR20992">
    <property type="entry name" value="AT15442P-RELATED"/>
    <property type="match status" value="1"/>
</dbReference>
<feature type="transmembrane region" description="Helical" evidence="1">
    <location>
        <begin position="169"/>
        <end position="188"/>
    </location>
</feature>
<feature type="transmembrane region" description="Helical" evidence="1">
    <location>
        <begin position="77"/>
        <end position="95"/>
    </location>
</feature>
<sequence length="484" mass="54360">MGIPNKYFFLSSTPNEKRPIFTKALSVMEETQKPKKHRSKVIRVLLYLAHRFDLEEGKEDELETIEYISKNVEFKGANLWILIFAILVASVGLNVNSTAVIIGAMLISPLMGPIMGIGLAAGINDFDLLKRSFRNLAVAVSIAILTSTLYFLVTPISDAQSELLARTEPTVWDVLIALFGGLAGIVAGSRKEKSNAIPGVAIATALMPPLCTAGYGIATGNLLYFFGAFYLFFINSVFISLSTYLIVRFMGYPKKHFLDPKREKRVQTYITLFTLMTIIPSIYLAYGIVKQSLWNQQARKFIQTEMKFPKTQILNADYAYSSEERKIEVSLIGEALSDEEIEILRTKIFDFGLTETELVINQSGSSTDMRVLRNDILKDLYERNEMLIQTKDEKIALLEKELAQDAQIRILSTEMAEEAKINHPGLRKFSIGRSIFSDLDAKKSDTLIAAYASFKNRPSSAEIQKLKQWLKIRTKADTVALILD</sequence>
<proteinExistence type="predicted"/>
<accession>A0ABQ6PRS2</accession>
<feature type="transmembrane region" description="Helical" evidence="1">
    <location>
        <begin position="101"/>
        <end position="123"/>
    </location>
</feature>
<organism evidence="2 3">
    <name type="scientific">Algoriphagus confluentis</name>
    <dbReference type="NCBI Taxonomy" id="1697556"/>
    <lineage>
        <taxon>Bacteria</taxon>
        <taxon>Pseudomonadati</taxon>
        <taxon>Bacteroidota</taxon>
        <taxon>Cytophagia</taxon>
        <taxon>Cytophagales</taxon>
        <taxon>Cyclobacteriaceae</taxon>
        <taxon>Algoriphagus</taxon>
    </lineage>
</organism>
<keyword evidence="1" id="KW-1133">Transmembrane helix</keyword>
<evidence type="ECO:0000313" key="3">
    <source>
        <dbReference type="Proteomes" id="UP001338309"/>
    </source>
</evidence>
<protein>
    <submittedName>
        <fullName evidence="2">TIGR00341 family protein</fullName>
    </submittedName>
</protein>
<keyword evidence="1" id="KW-0812">Transmembrane</keyword>
<keyword evidence="3" id="KW-1185">Reference proteome</keyword>